<name>A0A4U5NVL5_STECR</name>
<keyword evidence="2" id="KW-1185">Reference proteome</keyword>
<dbReference type="Proteomes" id="UP000298663">
    <property type="component" value="Unassembled WGS sequence"/>
</dbReference>
<reference evidence="1 2" key="1">
    <citation type="journal article" date="2015" name="Genome Biol.">
        <title>Comparative genomics of Steinernema reveals deeply conserved gene regulatory networks.</title>
        <authorList>
            <person name="Dillman A.R."/>
            <person name="Macchietto M."/>
            <person name="Porter C.F."/>
            <person name="Rogers A."/>
            <person name="Williams B."/>
            <person name="Antoshechkin I."/>
            <person name="Lee M.M."/>
            <person name="Goodwin Z."/>
            <person name="Lu X."/>
            <person name="Lewis E.E."/>
            <person name="Goodrich-Blair H."/>
            <person name="Stock S.P."/>
            <person name="Adams B.J."/>
            <person name="Sternberg P.W."/>
            <person name="Mortazavi A."/>
        </authorList>
    </citation>
    <scope>NUCLEOTIDE SEQUENCE [LARGE SCALE GENOMIC DNA]</scope>
    <source>
        <strain evidence="1 2">ALL</strain>
    </source>
</reference>
<organism evidence="1 2">
    <name type="scientific">Steinernema carpocapsae</name>
    <name type="common">Entomopathogenic nematode</name>
    <dbReference type="NCBI Taxonomy" id="34508"/>
    <lineage>
        <taxon>Eukaryota</taxon>
        <taxon>Metazoa</taxon>
        <taxon>Ecdysozoa</taxon>
        <taxon>Nematoda</taxon>
        <taxon>Chromadorea</taxon>
        <taxon>Rhabditida</taxon>
        <taxon>Tylenchina</taxon>
        <taxon>Panagrolaimomorpha</taxon>
        <taxon>Strongyloidoidea</taxon>
        <taxon>Steinernematidae</taxon>
        <taxon>Steinernema</taxon>
    </lineage>
</organism>
<evidence type="ECO:0000313" key="2">
    <source>
        <dbReference type="Proteomes" id="UP000298663"/>
    </source>
</evidence>
<dbReference type="EMBL" id="AZBU02000003">
    <property type="protein sequence ID" value="TKR87486.1"/>
    <property type="molecule type" value="Genomic_DNA"/>
</dbReference>
<reference evidence="1 2" key="2">
    <citation type="journal article" date="2019" name="G3 (Bethesda)">
        <title>Hybrid Assembly of the Genome of the Entomopathogenic Nematode Steinernema carpocapsae Identifies the X-Chromosome.</title>
        <authorList>
            <person name="Serra L."/>
            <person name="Macchietto M."/>
            <person name="Macias-Munoz A."/>
            <person name="McGill C.J."/>
            <person name="Rodriguez I.M."/>
            <person name="Rodriguez B."/>
            <person name="Murad R."/>
            <person name="Mortazavi A."/>
        </authorList>
    </citation>
    <scope>NUCLEOTIDE SEQUENCE [LARGE SCALE GENOMIC DNA]</scope>
    <source>
        <strain evidence="1 2">ALL</strain>
    </source>
</reference>
<dbReference type="AlphaFoldDB" id="A0A4U5NVL5"/>
<protein>
    <submittedName>
        <fullName evidence="1">Uncharacterized protein</fullName>
    </submittedName>
</protein>
<proteinExistence type="predicted"/>
<gene>
    <name evidence="1" type="ORF">L596_011876</name>
</gene>
<comment type="caution">
    <text evidence="1">The sequence shown here is derived from an EMBL/GenBank/DDBJ whole genome shotgun (WGS) entry which is preliminary data.</text>
</comment>
<evidence type="ECO:0000313" key="1">
    <source>
        <dbReference type="EMBL" id="TKR87486.1"/>
    </source>
</evidence>
<sequence length="146" mass="17280">MERVSILFYNDLMSLLSMSTLKTLSKIRVPRGNWNIPLTSHLHKRKHYSLTLCDEFYVRIAVSHIDVGGYLKLCRENEKNETKYYTRRHGRDQKYVFAVLTQQVLGSEKWTEIDLDSKTYRGKRLRSMNVAKNMVEKNDDYVLKSN</sequence>
<accession>A0A4U5NVL5</accession>